<protein>
    <recommendedName>
        <fullName evidence="7">Hydroxyacylglutathione hydrolase</fullName>
        <ecNumber evidence="7">3.1.2.6</ecNumber>
    </recommendedName>
    <alternativeName>
        <fullName evidence="7">Glyoxalase II</fullName>
        <shortName evidence="7">Glx II</shortName>
    </alternativeName>
</protein>
<evidence type="ECO:0000256" key="5">
    <source>
        <dbReference type="ARBA" id="ARBA00022801"/>
    </source>
</evidence>
<dbReference type="GO" id="GO:0019243">
    <property type="term" value="P:methylglyoxal catabolic process to D-lactate via S-lactoyl-glutathione"/>
    <property type="evidence" value="ECO:0007669"/>
    <property type="project" value="UniProtKB-UniRule"/>
</dbReference>
<evidence type="ECO:0000256" key="4">
    <source>
        <dbReference type="ARBA" id="ARBA00022723"/>
    </source>
</evidence>
<evidence type="ECO:0000256" key="1">
    <source>
        <dbReference type="ARBA" id="ARBA00001623"/>
    </source>
</evidence>
<feature type="binding site" evidence="7">
    <location>
        <position position="60"/>
    </location>
    <ligand>
        <name>Zn(2+)</name>
        <dbReference type="ChEBI" id="CHEBI:29105"/>
        <label>2</label>
    </ligand>
</feature>
<evidence type="ECO:0000256" key="6">
    <source>
        <dbReference type="ARBA" id="ARBA00022833"/>
    </source>
</evidence>
<feature type="binding site" evidence="7">
    <location>
        <position position="116"/>
    </location>
    <ligand>
        <name>Zn(2+)</name>
        <dbReference type="ChEBI" id="CHEBI:29105"/>
        <label>1</label>
    </ligand>
</feature>
<dbReference type="CDD" id="cd07723">
    <property type="entry name" value="hydroxyacylglutathione_hydrolase_MBL-fold"/>
    <property type="match status" value="1"/>
</dbReference>
<evidence type="ECO:0000256" key="2">
    <source>
        <dbReference type="ARBA" id="ARBA00004963"/>
    </source>
</evidence>
<keyword evidence="6 7" id="KW-0862">Zinc</keyword>
<dbReference type="AlphaFoldDB" id="A0A6L7HTM2"/>
<dbReference type="Pfam" id="PF00753">
    <property type="entry name" value="Lactamase_B"/>
    <property type="match status" value="1"/>
</dbReference>
<comment type="subunit">
    <text evidence="7">Monomer.</text>
</comment>
<comment type="function">
    <text evidence="7">Thiolesterase that catalyzes the hydrolysis of S-D-lactoyl-glutathione to form glutathione and D-lactic acid.</text>
</comment>
<keyword evidence="4 7" id="KW-0479">Metal-binding</keyword>
<comment type="cofactor">
    <cofactor evidence="7">
        <name>Zn(2+)</name>
        <dbReference type="ChEBI" id="CHEBI:29105"/>
    </cofactor>
    <text evidence="7">Binds 2 Zn(2+) ions per subunit.</text>
</comment>
<dbReference type="NCBIfam" id="TIGR03413">
    <property type="entry name" value="GSH_gloB"/>
    <property type="match status" value="1"/>
</dbReference>
<gene>
    <name evidence="7 9" type="primary">gloB</name>
    <name evidence="9" type="ORF">GNT65_02240</name>
</gene>
<dbReference type="InterPro" id="IPR032282">
    <property type="entry name" value="HAGH_C"/>
</dbReference>
<dbReference type="InterPro" id="IPR001279">
    <property type="entry name" value="Metallo-B-lactamas"/>
</dbReference>
<organism evidence="9 10">
    <name type="scientific">Shewanella insulae</name>
    <dbReference type="NCBI Taxonomy" id="2681496"/>
    <lineage>
        <taxon>Bacteria</taxon>
        <taxon>Pseudomonadati</taxon>
        <taxon>Pseudomonadota</taxon>
        <taxon>Gammaproteobacteria</taxon>
        <taxon>Alteromonadales</taxon>
        <taxon>Shewanellaceae</taxon>
        <taxon>Shewanella</taxon>
    </lineage>
</organism>
<feature type="binding site" evidence="7">
    <location>
        <position position="57"/>
    </location>
    <ligand>
        <name>Zn(2+)</name>
        <dbReference type="ChEBI" id="CHEBI:29105"/>
        <label>1</label>
    </ligand>
</feature>
<dbReference type="GO" id="GO:0004416">
    <property type="term" value="F:hydroxyacylglutathione hydrolase activity"/>
    <property type="evidence" value="ECO:0007669"/>
    <property type="project" value="UniProtKB-UniRule"/>
</dbReference>
<sequence>MHSVTPIPAFDDNYIWLIQAEENHGLYVVDPGDAQAVLDYLKQHQIVLDGILITHHHGDHTGGIEQLQAMHDHKLTVYGPDNENIKGINHPISGQTVSVKPEKLDGEAKIFHLPGHTLGHIAYLIDDHLFCGDTLFSAGCGRLFEGTPAQMRHSLQILAQLDDTTLVYPAHEYTQANLAFALTVEEHNEALVSHAAMVKQLRDQNLPSLPSSIGLEKQINPFLRVDQDAIRQKLGHHFAQHVTDNDTSFTLLRQWKDNF</sequence>
<dbReference type="SMART" id="SM00849">
    <property type="entry name" value="Lactamase_B"/>
    <property type="match status" value="1"/>
</dbReference>
<dbReference type="GO" id="GO:0046872">
    <property type="term" value="F:metal ion binding"/>
    <property type="evidence" value="ECO:0007669"/>
    <property type="project" value="UniProtKB-KW"/>
</dbReference>
<feature type="binding site" evidence="7">
    <location>
        <position position="133"/>
    </location>
    <ligand>
        <name>Zn(2+)</name>
        <dbReference type="ChEBI" id="CHEBI:29105"/>
        <label>1</label>
    </ligand>
</feature>
<dbReference type="PANTHER" id="PTHR43705">
    <property type="entry name" value="HYDROXYACYLGLUTATHIONE HYDROLASE"/>
    <property type="match status" value="1"/>
</dbReference>
<dbReference type="PANTHER" id="PTHR43705:SF1">
    <property type="entry name" value="HYDROXYACYLGLUTATHIONE HYDROLASE GLOB"/>
    <property type="match status" value="1"/>
</dbReference>
<comment type="pathway">
    <text evidence="2 7">Secondary metabolite metabolism; methylglyoxal degradation; (R)-lactate from methylglyoxal: step 2/2.</text>
</comment>
<name>A0A6L7HTM2_9GAMM</name>
<dbReference type="EMBL" id="WRPA01000001">
    <property type="protein sequence ID" value="MXR67493.1"/>
    <property type="molecule type" value="Genomic_DNA"/>
</dbReference>
<dbReference type="PIRSF" id="PIRSF005457">
    <property type="entry name" value="Glx"/>
    <property type="match status" value="1"/>
</dbReference>
<feature type="binding site" evidence="7">
    <location>
        <position position="133"/>
    </location>
    <ligand>
        <name>Zn(2+)</name>
        <dbReference type="ChEBI" id="CHEBI:29105"/>
        <label>2</label>
    </ligand>
</feature>
<keyword evidence="10" id="KW-1185">Reference proteome</keyword>
<evidence type="ECO:0000313" key="9">
    <source>
        <dbReference type="EMBL" id="MXR67493.1"/>
    </source>
</evidence>
<proteinExistence type="inferred from homology"/>
<feature type="binding site" evidence="7">
    <location>
        <position position="171"/>
    </location>
    <ligand>
        <name>Zn(2+)</name>
        <dbReference type="ChEBI" id="CHEBI:29105"/>
        <label>2</label>
    </ligand>
</feature>
<evidence type="ECO:0000256" key="7">
    <source>
        <dbReference type="HAMAP-Rule" id="MF_01374"/>
    </source>
</evidence>
<feature type="domain" description="Metallo-beta-lactamase" evidence="8">
    <location>
        <begin position="12"/>
        <end position="171"/>
    </location>
</feature>
<dbReference type="EC" id="3.1.2.6" evidence="7"/>
<evidence type="ECO:0000259" key="8">
    <source>
        <dbReference type="SMART" id="SM00849"/>
    </source>
</evidence>
<dbReference type="InterPro" id="IPR050110">
    <property type="entry name" value="Glyoxalase_II_hydrolase"/>
</dbReference>
<dbReference type="Proteomes" id="UP000474778">
    <property type="component" value="Unassembled WGS sequence"/>
</dbReference>
<dbReference type="HAMAP" id="MF_01374">
    <property type="entry name" value="Glyoxalase_2"/>
    <property type="match status" value="1"/>
</dbReference>
<dbReference type="SUPFAM" id="SSF56281">
    <property type="entry name" value="Metallo-hydrolase/oxidoreductase"/>
    <property type="match status" value="1"/>
</dbReference>
<comment type="caution">
    <text evidence="9">The sequence shown here is derived from an EMBL/GenBank/DDBJ whole genome shotgun (WGS) entry which is preliminary data.</text>
</comment>
<reference evidence="9 10" key="1">
    <citation type="submission" date="2019-12" db="EMBL/GenBank/DDBJ databases">
        <title>Shewanella insulae sp. nov., isolated from a tidal flat.</title>
        <authorList>
            <person name="Yoon J.-H."/>
        </authorList>
    </citation>
    <scope>NUCLEOTIDE SEQUENCE [LARGE SCALE GENOMIC DNA]</scope>
    <source>
        <strain evidence="9 10">JBTF-M18</strain>
    </source>
</reference>
<feature type="binding site" evidence="7">
    <location>
        <position position="55"/>
    </location>
    <ligand>
        <name>Zn(2+)</name>
        <dbReference type="ChEBI" id="CHEBI:29105"/>
        <label>1</label>
    </ligand>
</feature>
<keyword evidence="5 7" id="KW-0378">Hydrolase</keyword>
<dbReference type="RefSeq" id="WP_160793473.1">
    <property type="nucleotide sequence ID" value="NZ_WRPA01000001.1"/>
</dbReference>
<dbReference type="InterPro" id="IPR017782">
    <property type="entry name" value="Hydroxyacylglutathione_Hdrlase"/>
</dbReference>
<comment type="similarity">
    <text evidence="3 7">Belongs to the metallo-beta-lactamase superfamily. Glyoxalase II family.</text>
</comment>
<feature type="binding site" evidence="7">
    <location>
        <position position="59"/>
    </location>
    <ligand>
        <name>Zn(2+)</name>
        <dbReference type="ChEBI" id="CHEBI:29105"/>
        <label>2</label>
    </ligand>
</feature>
<dbReference type="Gene3D" id="3.60.15.10">
    <property type="entry name" value="Ribonuclease Z/Hydroxyacylglutathione hydrolase-like"/>
    <property type="match status" value="1"/>
</dbReference>
<dbReference type="InterPro" id="IPR036866">
    <property type="entry name" value="RibonucZ/Hydroxyglut_hydro"/>
</dbReference>
<comment type="catalytic activity">
    <reaction evidence="1 7">
        <text>an S-(2-hydroxyacyl)glutathione + H2O = a 2-hydroxy carboxylate + glutathione + H(+)</text>
        <dbReference type="Rhea" id="RHEA:21864"/>
        <dbReference type="ChEBI" id="CHEBI:15377"/>
        <dbReference type="ChEBI" id="CHEBI:15378"/>
        <dbReference type="ChEBI" id="CHEBI:57925"/>
        <dbReference type="ChEBI" id="CHEBI:58896"/>
        <dbReference type="ChEBI" id="CHEBI:71261"/>
        <dbReference type="EC" id="3.1.2.6"/>
    </reaction>
</comment>
<dbReference type="Pfam" id="PF16123">
    <property type="entry name" value="HAGH_C"/>
    <property type="match status" value="1"/>
</dbReference>
<evidence type="ECO:0000313" key="10">
    <source>
        <dbReference type="Proteomes" id="UP000474778"/>
    </source>
</evidence>
<dbReference type="InterPro" id="IPR035680">
    <property type="entry name" value="Clx_II_MBL"/>
</dbReference>
<accession>A0A6L7HTM2</accession>
<evidence type="ECO:0000256" key="3">
    <source>
        <dbReference type="ARBA" id="ARBA00006759"/>
    </source>
</evidence>
<dbReference type="UniPathway" id="UPA00619">
    <property type="reaction ID" value="UER00676"/>
</dbReference>